<dbReference type="InterPro" id="IPR000157">
    <property type="entry name" value="TIR_dom"/>
</dbReference>
<evidence type="ECO:0000313" key="3">
    <source>
        <dbReference type="Proteomes" id="UP000482960"/>
    </source>
</evidence>
<dbReference type="Gene3D" id="3.40.50.300">
    <property type="entry name" value="P-loop containing nucleotide triphosphate hydrolases"/>
    <property type="match status" value="1"/>
</dbReference>
<dbReference type="InterPro" id="IPR011990">
    <property type="entry name" value="TPR-like_helical_dom_sf"/>
</dbReference>
<dbReference type="InterPro" id="IPR053137">
    <property type="entry name" value="NLR-like"/>
</dbReference>
<dbReference type="Pfam" id="PF13676">
    <property type="entry name" value="TIR_2"/>
    <property type="match status" value="1"/>
</dbReference>
<organism evidence="2 3">
    <name type="scientific">Phytohabitans rumicis</name>
    <dbReference type="NCBI Taxonomy" id="1076125"/>
    <lineage>
        <taxon>Bacteria</taxon>
        <taxon>Bacillati</taxon>
        <taxon>Actinomycetota</taxon>
        <taxon>Actinomycetes</taxon>
        <taxon>Micromonosporales</taxon>
        <taxon>Micromonosporaceae</taxon>
    </lineage>
</organism>
<dbReference type="SUPFAM" id="SSF48452">
    <property type="entry name" value="TPR-like"/>
    <property type="match status" value="3"/>
</dbReference>
<proteinExistence type="predicted"/>
<reference evidence="2 3" key="1">
    <citation type="submission" date="2020-03" db="EMBL/GenBank/DDBJ databases">
        <title>Whole genome shotgun sequence of Phytohabitans rumicis NBRC 108638.</title>
        <authorList>
            <person name="Komaki H."/>
            <person name="Tamura T."/>
        </authorList>
    </citation>
    <scope>NUCLEOTIDE SEQUENCE [LARGE SCALE GENOMIC DNA]</scope>
    <source>
        <strain evidence="2 3">NBRC 108638</strain>
    </source>
</reference>
<dbReference type="PANTHER" id="PTHR46082:SF6">
    <property type="entry name" value="AAA+ ATPASE DOMAIN-CONTAINING PROTEIN-RELATED"/>
    <property type="match status" value="1"/>
</dbReference>
<name>A0A6V8L178_9ACTN</name>
<dbReference type="GO" id="GO:0007165">
    <property type="term" value="P:signal transduction"/>
    <property type="evidence" value="ECO:0007669"/>
    <property type="project" value="InterPro"/>
</dbReference>
<comment type="caution">
    <text evidence="2">The sequence shown here is derived from an EMBL/GenBank/DDBJ whole genome shotgun (WGS) entry which is preliminary data.</text>
</comment>
<dbReference type="RefSeq" id="WP_173078242.1">
    <property type="nucleotide sequence ID" value="NZ_BAABJB010000041.1"/>
</dbReference>
<dbReference type="Proteomes" id="UP000482960">
    <property type="component" value="Unassembled WGS sequence"/>
</dbReference>
<dbReference type="EMBL" id="BLPG01000001">
    <property type="protein sequence ID" value="GFJ91042.1"/>
    <property type="molecule type" value="Genomic_DNA"/>
</dbReference>
<dbReference type="SUPFAM" id="SSF52540">
    <property type="entry name" value="P-loop containing nucleoside triphosphate hydrolases"/>
    <property type="match status" value="1"/>
</dbReference>
<gene>
    <name evidence="2" type="ORF">Prum_046840</name>
</gene>
<accession>A0A6V8L178</accession>
<reference evidence="2 3" key="2">
    <citation type="submission" date="2020-03" db="EMBL/GenBank/DDBJ databases">
        <authorList>
            <person name="Ichikawa N."/>
            <person name="Kimura A."/>
            <person name="Kitahashi Y."/>
            <person name="Uohara A."/>
        </authorList>
    </citation>
    <scope>NUCLEOTIDE SEQUENCE [LARGE SCALE GENOMIC DNA]</scope>
    <source>
        <strain evidence="2 3">NBRC 108638</strain>
    </source>
</reference>
<keyword evidence="2" id="KW-0547">Nucleotide-binding</keyword>
<dbReference type="Gene3D" id="1.25.40.10">
    <property type="entry name" value="Tetratricopeptide repeat domain"/>
    <property type="match status" value="2"/>
</dbReference>
<dbReference type="SUPFAM" id="SSF52200">
    <property type="entry name" value="Toll/Interleukin receptor TIR domain"/>
    <property type="match status" value="1"/>
</dbReference>
<evidence type="ECO:0000313" key="2">
    <source>
        <dbReference type="EMBL" id="GFJ91042.1"/>
    </source>
</evidence>
<dbReference type="AlphaFoldDB" id="A0A6V8L178"/>
<keyword evidence="3" id="KW-1185">Reference proteome</keyword>
<dbReference type="InterPro" id="IPR027417">
    <property type="entry name" value="P-loop_NTPase"/>
</dbReference>
<dbReference type="Pfam" id="PF13424">
    <property type="entry name" value="TPR_12"/>
    <property type="match status" value="4"/>
</dbReference>
<dbReference type="PANTHER" id="PTHR46082">
    <property type="entry name" value="ATP/GTP-BINDING PROTEIN-RELATED"/>
    <property type="match status" value="1"/>
</dbReference>
<sequence length="949" mass="104673">MTGSGRPGGLDVFVSYAGPQRPWAEWVADQLRKAGLTVELDVWDWATGSNAVLNMNTALARADRVVALYSAAYFEPSRFTTDEWTAVIAERPGADGRRRLVPLRVEPVQPPPILAPLVYRDLFDLGEEPARQALLSAVFGSRSPDRDVSFPGATAVDGVRLPGSRPGPFNVPRRLMGFTGRTALLARLREQLTAGGRTVVQALYGIGGVGKTQLAIEYAHLFAGDYELVWWIDSEKPELIGEQIAALAVEAGWAEPGTADAKGVRAVQAKLRHTSRWLLVFDNAESAEDLEPWLPPQTGHTVITSRNAAFLGVAVPVGIDVFTRAESVDMVRQNLPTLPEHEADRLAAALGDLPLALAQAVGFMDETRMPVTEYLVELSGHAHDVLGQNRPLGYPAPLAAAIEISASRLAEEDPAALALLHLCAHLAPDPVPLAWFTPTTVDDPLATVVAAPRAFRHTLSRLARLGLLRLAETTIQMHRLTQAVLRELSTPEHNTATRRQAEDLVANQTDVDGTDPSTWPRWAEILPHVLALNPADGTQSLQHVVNSTLWYLISRGEYRIALPLAETQHQRLLADLGPDDADTLLAIANLSAVLTGLGEHERARELDEDTLARRRRILGDDHPDTLNSAHYLAVDLAELGEHERARELDEDTLARRRRILGDDHPRTLRSANNLAANLAELGEHERARELDEDTLARRRRILGDDHPDTLSSAHNLAANLATLGEYERARELNEDTLARHRRILGDDHPDTLSSAHNLAANLATLGEYERARELDEDTLARRRRILGDDHPDTLNSAHNLAANLSELGEHERARELDEDTLARRRRILGDDHPDTLNSAHNLAANLSELGEHERARELDEDTLARRRRILGDDHPDTLNSAHYLAVDLSELGEHERARELDEDTLARRRRILGDDHPRTLRSANNLAANLAELGEHERARQLGKDTLGP</sequence>
<feature type="domain" description="TIR" evidence="1">
    <location>
        <begin position="12"/>
        <end position="133"/>
    </location>
</feature>
<dbReference type="InterPro" id="IPR035897">
    <property type="entry name" value="Toll_tir_struct_dom_sf"/>
</dbReference>
<dbReference type="GO" id="GO:0005524">
    <property type="term" value="F:ATP binding"/>
    <property type="evidence" value="ECO:0007669"/>
    <property type="project" value="UniProtKB-KW"/>
</dbReference>
<dbReference type="Pfam" id="PF13374">
    <property type="entry name" value="TPR_10"/>
    <property type="match status" value="1"/>
</dbReference>
<evidence type="ECO:0000259" key="1">
    <source>
        <dbReference type="Pfam" id="PF13676"/>
    </source>
</evidence>
<protein>
    <submittedName>
        <fullName evidence="2">ATP-binding protein</fullName>
    </submittedName>
</protein>
<dbReference type="NCBIfam" id="NF040586">
    <property type="entry name" value="FxSxx_TPR"/>
    <property type="match status" value="1"/>
</dbReference>
<keyword evidence="2" id="KW-0067">ATP-binding</keyword>
<dbReference type="Gene3D" id="3.40.50.10140">
    <property type="entry name" value="Toll/interleukin-1 receptor homology (TIR) domain"/>
    <property type="match status" value="1"/>
</dbReference>